<protein>
    <submittedName>
        <fullName evidence="1">21740_t:CDS:1</fullName>
    </submittedName>
</protein>
<sequence>MYLGLLKKFFNSRLLISFLILCNLYLKASANQGVPYTPDMENLVLSGAPQWNFARAEDHDSCAPDHAIINNGEQHSPATRYSWPTTDEGGCGNINYDNLATYYSKKWCDDDHFRVIYTLYFPKDGFSGSFLGNDCGHDHDFESIAVSWKRITGTWYRDGLIMSRHKGWNHQSWDNVLSFNYDGTEGIGLEFPKIFVGWAKHAMFNNKFTLFTELPLQFTDAEYRSDDYLLWANQSLIEVTEDN</sequence>
<organism evidence="1 2">
    <name type="scientific">Racocetra persica</name>
    <dbReference type="NCBI Taxonomy" id="160502"/>
    <lineage>
        <taxon>Eukaryota</taxon>
        <taxon>Fungi</taxon>
        <taxon>Fungi incertae sedis</taxon>
        <taxon>Mucoromycota</taxon>
        <taxon>Glomeromycotina</taxon>
        <taxon>Glomeromycetes</taxon>
        <taxon>Diversisporales</taxon>
        <taxon>Gigasporaceae</taxon>
        <taxon>Racocetra</taxon>
    </lineage>
</organism>
<accession>A0ACA9MU61</accession>
<reference evidence="1" key="1">
    <citation type="submission" date="2021-06" db="EMBL/GenBank/DDBJ databases">
        <authorList>
            <person name="Kallberg Y."/>
            <person name="Tangrot J."/>
            <person name="Rosling A."/>
        </authorList>
    </citation>
    <scope>NUCLEOTIDE SEQUENCE</scope>
    <source>
        <strain evidence="1">MA461A</strain>
    </source>
</reference>
<keyword evidence="2" id="KW-1185">Reference proteome</keyword>
<evidence type="ECO:0000313" key="1">
    <source>
        <dbReference type="EMBL" id="CAG8609000.1"/>
    </source>
</evidence>
<proteinExistence type="predicted"/>
<feature type="non-terminal residue" evidence="1">
    <location>
        <position position="243"/>
    </location>
</feature>
<comment type="caution">
    <text evidence="1">The sequence shown here is derived from an EMBL/GenBank/DDBJ whole genome shotgun (WGS) entry which is preliminary data.</text>
</comment>
<evidence type="ECO:0000313" key="2">
    <source>
        <dbReference type="Proteomes" id="UP000789920"/>
    </source>
</evidence>
<dbReference type="Proteomes" id="UP000789920">
    <property type="component" value="Unassembled WGS sequence"/>
</dbReference>
<gene>
    <name evidence="1" type="ORF">RPERSI_LOCUS6229</name>
</gene>
<dbReference type="EMBL" id="CAJVQC010009773">
    <property type="protein sequence ID" value="CAG8609000.1"/>
    <property type="molecule type" value="Genomic_DNA"/>
</dbReference>
<name>A0ACA9MU61_9GLOM</name>